<dbReference type="SUPFAM" id="SSF50370">
    <property type="entry name" value="Ricin B-like lectins"/>
    <property type="match status" value="1"/>
</dbReference>
<feature type="region of interest" description="Disordered" evidence="7">
    <location>
        <begin position="134"/>
        <end position="231"/>
    </location>
</feature>
<keyword evidence="2 6" id="KW-0645">Protease</keyword>
<dbReference type="InterPro" id="IPR036426">
    <property type="entry name" value="Bulb-type_lectin_dom_sf"/>
</dbReference>
<reference evidence="9" key="1">
    <citation type="submission" date="2016-09" db="EMBL/GenBank/DDBJ databases">
        <title>Draft genome of thermotolerant cyanobacterium Desertifilum sp. strain IPPAS B-1220.</title>
        <authorList>
            <person name="Sinetova M.A."/>
            <person name="Bolakhan K."/>
            <person name="Zayadan B.K."/>
            <person name="Mironov K.S."/>
            <person name="Ustinova V."/>
            <person name="Kupriyanova E.V."/>
            <person name="Sidorov R.A."/>
            <person name="Skrypnik A.N."/>
            <person name="Gogoleva N.E."/>
            <person name="Gogolev Y.V."/>
            <person name="Los D.A."/>
        </authorList>
    </citation>
    <scope>NUCLEOTIDE SEQUENCE [LARGE SCALE GENOMIC DNA]</scope>
    <source>
        <strain evidence="9">IPPAS B-1220</strain>
    </source>
</reference>
<dbReference type="InterPro" id="IPR028994">
    <property type="entry name" value="Integrin_alpha_N"/>
</dbReference>
<feature type="active site" description="Charge relay system" evidence="6">
    <location>
        <position position="826"/>
    </location>
</feature>
<evidence type="ECO:0000256" key="3">
    <source>
        <dbReference type="ARBA" id="ARBA00022729"/>
    </source>
</evidence>
<dbReference type="Gene3D" id="3.40.50.200">
    <property type="entry name" value="Peptidase S8/S53 domain"/>
    <property type="match status" value="1"/>
</dbReference>
<dbReference type="PRINTS" id="PR00723">
    <property type="entry name" value="SUBTILISIN"/>
</dbReference>
<dbReference type="SUPFAM" id="SSF52743">
    <property type="entry name" value="Subtilisin-like"/>
    <property type="match status" value="1"/>
</dbReference>
<dbReference type="InterPro" id="IPR025193">
    <property type="entry name" value="DUF4114"/>
</dbReference>
<dbReference type="SMART" id="SM00108">
    <property type="entry name" value="B_lectin"/>
    <property type="match status" value="1"/>
</dbReference>
<dbReference type="InterPro" id="IPR000772">
    <property type="entry name" value="Ricin_B_lectin"/>
</dbReference>
<feature type="domain" description="Bulb-type lectin" evidence="8">
    <location>
        <begin position="1433"/>
        <end position="1540"/>
    </location>
</feature>
<dbReference type="PANTHER" id="PTHR43806">
    <property type="entry name" value="PEPTIDASE S8"/>
    <property type="match status" value="1"/>
</dbReference>
<keyword evidence="4 6" id="KW-0378">Hydrolase</keyword>
<dbReference type="Gene3D" id="2.40.128.340">
    <property type="match status" value="1"/>
</dbReference>
<feature type="compositionally biased region" description="Acidic residues" evidence="7">
    <location>
        <begin position="613"/>
        <end position="631"/>
    </location>
</feature>
<dbReference type="SUPFAM" id="SSF51110">
    <property type="entry name" value="alpha-D-mannose-specific plant lectins"/>
    <property type="match status" value="1"/>
</dbReference>
<dbReference type="InterPro" id="IPR011055">
    <property type="entry name" value="Dup_hybrid_motif"/>
</dbReference>
<dbReference type="EMBL" id="MJGC01000132">
    <property type="protein sequence ID" value="OEJ72400.1"/>
    <property type="molecule type" value="Genomic_DNA"/>
</dbReference>
<dbReference type="SUPFAM" id="SSF51261">
    <property type="entry name" value="Duplicated hybrid motif"/>
    <property type="match status" value="1"/>
</dbReference>
<dbReference type="CDD" id="cd00028">
    <property type="entry name" value="B_lectin"/>
    <property type="match status" value="1"/>
</dbReference>
<dbReference type="Pfam" id="PF13448">
    <property type="entry name" value="DUF4114"/>
    <property type="match status" value="1"/>
</dbReference>
<dbReference type="Pfam" id="PF01551">
    <property type="entry name" value="Peptidase_M23"/>
    <property type="match status" value="1"/>
</dbReference>
<dbReference type="Gene3D" id="2.70.70.10">
    <property type="entry name" value="Glucose Permease (Domain IIA)"/>
    <property type="match status" value="1"/>
</dbReference>
<protein>
    <recommendedName>
        <fullName evidence="8">Bulb-type lectin domain-containing protein</fullName>
    </recommendedName>
</protein>
<dbReference type="Gene3D" id="2.80.10.50">
    <property type="match status" value="1"/>
</dbReference>
<dbReference type="InterPro" id="IPR035992">
    <property type="entry name" value="Ricin_B-like_lectins"/>
</dbReference>
<gene>
    <name evidence="9" type="ORF">BH720_25320</name>
</gene>
<evidence type="ECO:0000259" key="8">
    <source>
        <dbReference type="PROSITE" id="PS50927"/>
    </source>
</evidence>
<dbReference type="STRING" id="1781255.BH720_25320"/>
<dbReference type="Gene3D" id="2.90.10.10">
    <property type="entry name" value="Bulb-type lectin domain"/>
    <property type="match status" value="2"/>
</dbReference>
<dbReference type="InterPro" id="IPR036852">
    <property type="entry name" value="Peptidase_S8/S53_dom_sf"/>
</dbReference>
<evidence type="ECO:0000256" key="2">
    <source>
        <dbReference type="ARBA" id="ARBA00022670"/>
    </source>
</evidence>
<dbReference type="InterPro" id="IPR016047">
    <property type="entry name" value="M23ase_b-sheet_dom"/>
</dbReference>
<dbReference type="Pfam" id="PF00082">
    <property type="entry name" value="Peptidase_S8"/>
    <property type="match status" value="1"/>
</dbReference>
<evidence type="ECO:0000256" key="1">
    <source>
        <dbReference type="ARBA" id="ARBA00011073"/>
    </source>
</evidence>
<dbReference type="InterPro" id="IPR013517">
    <property type="entry name" value="FG-GAP"/>
</dbReference>
<feature type="active site" description="Charge relay system" evidence="6">
    <location>
        <position position="788"/>
    </location>
</feature>
<keyword evidence="5 6" id="KW-0720">Serine protease</keyword>
<accession>A0A1E5QCJ9</accession>
<dbReference type="Pfam" id="PF14200">
    <property type="entry name" value="RicinB_lectin_2"/>
    <property type="match status" value="1"/>
</dbReference>
<organism evidence="9">
    <name type="scientific">Desertifilum tharense IPPAS B-1220</name>
    <dbReference type="NCBI Taxonomy" id="1781255"/>
    <lineage>
        <taxon>Bacteria</taxon>
        <taxon>Bacillati</taxon>
        <taxon>Cyanobacteriota</taxon>
        <taxon>Cyanophyceae</taxon>
        <taxon>Desertifilales</taxon>
        <taxon>Desertifilaceae</taxon>
        <taxon>Desertifilum</taxon>
    </lineage>
</organism>
<dbReference type="InterPro" id="IPR001480">
    <property type="entry name" value="Bulb-type_lectin_dom"/>
</dbReference>
<dbReference type="InterPro" id="IPR050131">
    <property type="entry name" value="Peptidase_S8_subtilisin-like"/>
</dbReference>
<dbReference type="CDD" id="cd00161">
    <property type="entry name" value="beta-trefoil_Ricin-like"/>
    <property type="match status" value="1"/>
</dbReference>
<proteinExistence type="inferred from homology"/>
<dbReference type="GO" id="GO:0006508">
    <property type="term" value="P:proteolysis"/>
    <property type="evidence" value="ECO:0007669"/>
    <property type="project" value="UniProtKB-KW"/>
</dbReference>
<evidence type="ECO:0000256" key="5">
    <source>
        <dbReference type="ARBA" id="ARBA00022825"/>
    </source>
</evidence>
<dbReference type="PANTHER" id="PTHR43806:SF11">
    <property type="entry name" value="CEREVISIN-RELATED"/>
    <property type="match status" value="1"/>
</dbReference>
<dbReference type="InterPro" id="IPR000209">
    <property type="entry name" value="Peptidase_S8/S53_dom"/>
</dbReference>
<feature type="compositionally biased region" description="Acidic residues" evidence="7">
    <location>
        <begin position="150"/>
        <end position="163"/>
    </location>
</feature>
<sequence length="1837" mass="200491">MKGLNQSTAKGFAMRFFSKKRQKPSVELSDQSFILEPILTPSGIIDGSDDNDSSTLLLDFSSNELDSSIEPEIDSSPDLDIPDSPVVLDNLLETPLSDTEIETIDYVTSDADILPEIGTVEGVEVSDSEVTYLGEETSETEISDSPIADSVDEIGDNSQESEEVAIASTDSSDPETSDPVDTTSDIEIAPKESEMPSTEEISNDLPELATPEETEISNSEPSASSIESSDLEVTLDNDTSAVTSIDDLEGNLPENEIDSPDDSATELVDPILPPDIIPQTEFTFDSGVFTIGESGVVGIDFLFDGGAYKGELGMFSLEGMTEFEPGSEAFIQEAARRALSQSELGHVVISDIQEGAKFSAALPHEGNFNSGEYLGVKEFTMRAGDKVAFMLIPNGTVERIFANPGSGGNLRPLFSLATANPNDMFHAGQIADVTGEGNTFVFEDLRVDGGSDRDYNDIIFQVRGARGEATLMENVIDPAKDWRTSDMGQALLAYAQTYITPDPIDNGLTDVLAGLDDLDFWLNLPTEPELDIPPPGLPNQEVDVTFDNPSLGEAEASNPELPSDAQEPITGEPSETPEPIVEESSETISGDETAETPEASVEDSDSEIIPVDETPEASVEDSDSETDEASETPELITESTSETIPSDEILSEQQPESPSASIEADNSTPETQESDFPEYPAFEVPPAIPASEFVTRIETFTASLSNPEIASAVGTQADVIALTTRLERLTQTLSRQETVSFENAIAINNLLNRVEMLSYPPTPLPVTLVPPSNFNFASESQPLVGIIDTGFSGNNPDIDYSRVTWGRDWIDGDNDPTLVPGEGNEHGTHILGLIAAQRDNGIGIDGINPDAPIWAGRAVGSGKWAESLVEFVDAARESGQPNAVVNLSLDLTQIDAQGNITTRYELTPMERTAIEYARQNGVLLVVAAGNDASVMSALGQASQEFDNIITVGAAEQFDPNTSVWKGANRTDYSSYGHGLDITAYGGTIENPKLSLTEDGVGVMAGTSVATAKVTGAISQVWAANPGLNYRQVIDILKQTATDLGETGFDPSTGAGLLNIIAAVHLAKATKPENHQPVEWFAPEFWTGEGHFIPSDRPVNSANTGTVGTRPSLDRGTFIREEVSNGVTIRHYTNGYLMRQPNGHESWYLQGTGQPSPSLQPVTTLGQPTKLNSQRQRSFGVETGLLFYDYESGAGEMYATSSNGSMHRLYSTEGWRTTWDMIIPGDFGGGGYTNLLFYDRDTGEHEFYRVNDNGSMTRIRQGTGWRTTWDMIIPGNFGGGGYNNLLFYDRDTGEHEFYRVDNNGSMTRIRQGTGWRTTWDMIIPGDFNGDGKTDLLFYDRDTGEHEFYRVNNNGSMTRIHQGTGWRTTWDMIIPGDFNGDGKTDLLFYDRDTGEHEFYRVNNNGSMTRIRRDTGWRTTWDIVTSLGDRQGTYHLKPGSGDLEFRRGQQWVTSTGYKFIFQNDGNLVLYSPQGKRIWSTDVIEIRADRFVVQKDGNVVLYDGSHQIWATNTSGNPGAYLAIQGDGNLVVYSSNGKVLFSTGTHGGHEGTETASREWLRNRNLQRFSGLHFSTIISKATGQPKAMDGGGNNSSVYLHSSLHPNGFRQWGFEKVGDYYMIINKETGKALDGGGINGKLPYTHPDPRRNNPNQLWELRKVGEAYMIINKATGYALDAGGEIYMHRNPAPDKDFQLWELNLPNSGGNGGWHVPLDPGTYTIFPANRYRTPQRPKHNGIDLSTWSSNPYVPVKAAKSGEVIQVGYEPNGWGTFIRIQHADGLRTVYAHLSQTDVRVGDYVNGGQKIGNVGSTGNSDGPHLHFEVHVAPYRHPQDTRNPENYIRF</sequence>
<dbReference type="GO" id="GO:0004252">
    <property type="term" value="F:serine-type endopeptidase activity"/>
    <property type="evidence" value="ECO:0007669"/>
    <property type="project" value="UniProtKB-UniRule"/>
</dbReference>
<evidence type="ECO:0000256" key="4">
    <source>
        <dbReference type="ARBA" id="ARBA00022801"/>
    </source>
</evidence>
<feature type="region of interest" description="Disordered" evidence="7">
    <location>
        <begin position="531"/>
        <end position="683"/>
    </location>
</feature>
<comment type="similarity">
    <text evidence="1 6">Belongs to the peptidase S8 family.</text>
</comment>
<dbReference type="SUPFAM" id="SSF69318">
    <property type="entry name" value="Integrin alpha N-terminal domain"/>
    <property type="match status" value="1"/>
</dbReference>
<comment type="caution">
    <text evidence="9">The sequence shown here is derived from an EMBL/GenBank/DDBJ whole genome shotgun (WGS) entry which is preliminary data.</text>
</comment>
<dbReference type="PROSITE" id="PS50927">
    <property type="entry name" value="BULB_LECTIN"/>
    <property type="match status" value="1"/>
</dbReference>
<feature type="compositionally biased region" description="Low complexity" evidence="7">
    <location>
        <begin position="216"/>
        <end position="228"/>
    </location>
</feature>
<dbReference type="PROSITE" id="PS51892">
    <property type="entry name" value="SUBTILASE"/>
    <property type="match status" value="1"/>
</dbReference>
<feature type="active site" description="Charge relay system" evidence="6">
    <location>
        <position position="1007"/>
    </location>
</feature>
<keyword evidence="3" id="KW-0732">Signal</keyword>
<dbReference type="Pfam" id="PF13517">
    <property type="entry name" value="FG-GAP_3"/>
    <property type="match status" value="1"/>
</dbReference>
<name>A0A1E5QCJ9_9CYAN</name>
<feature type="compositionally biased region" description="Acidic residues" evidence="7">
    <location>
        <begin position="592"/>
        <end position="606"/>
    </location>
</feature>
<evidence type="ECO:0000256" key="7">
    <source>
        <dbReference type="SAM" id="MobiDB-lite"/>
    </source>
</evidence>
<evidence type="ECO:0000256" key="6">
    <source>
        <dbReference type="PROSITE-ProRule" id="PRU01240"/>
    </source>
</evidence>
<dbReference type="CDD" id="cd12797">
    <property type="entry name" value="M23_peptidase"/>
    <property type="match status" value="1"/>
</dbReference>
<feature type="compositionally biased region" description="Polar residues" evidence="7">
    <location>
        <begin position="651"/>
        <end position="671"/>
    </location>
</feature>
<evidence type="ECO:0000313" key="9">
    <source>
        <dbReference type="EMBL" id="OEJ72400.1"/>
    </source>
</evidence>
<dbReference type="InterPro" id="IPR015500">
    <property type="entry name" value="Peptidase_S8_subtilisin-rel"/>
</dbReference>